<protein>
    <submittedName>
        <fullName evidence="2">Uncharacterized protein</fullName>
    </submittedName>
</protein>
<dbReference type="Proteomes" id="UP000077245">
    <property type="component" value="Unassembled WGS sequence"/>
</dbReference>
<proteinExistence type="predicted"/>
<organism evidence="2 3">
    <name type="scientific">Methanobrevibacter curvatus</name>
    <dbReference type="NCBI Taxonomy" id="49547"/>
    <lineage>
        <taxon>Archaea</taxon>
        <taxon>Methanobacteriati</taxon>
        <taxon>Methanobacteriota</taxon>
        <taxon>Methanomada group</taxon>
        <taxon>Methanobacteria</taxon>
        <taxon>Methanobacteriales</taxon>
        <taxon>Methanobacteriaceae</taxon>
        <taxon>Methanobrevibacter</taxon>
    </lineage>
</organism>
<keyword evidence="3" id="KW-1185">Reference proteome</keyword>
<feature type="transmembrane region" description="Helical" evidence="1">
    <location>
        <begin position="6"/>
        <end position="23"/>
    </location>
</feature>
<evidence type="ECO:0000313" key="3">
    <source>
        <dbReference type="Proteomes" id="UP000077245"/>
    </source>
</evidence>
<keyword evidence="1" id="KW-0812">Transmembrane</keyword>
<name>A0A166E987_9EURY</name>
<keyword evidence="1" id="KW-0472">Membrane</keyword>
<dbReference type="AlphaFoldDB" id="A0A166E987"/>
<dbReference type="PATRIC" id="fig|49547.3.peg.80"/>
<evidence type="ECO:0000256" key="1">
    <source>
        <dbReference type="SAM" id="Phobius"/>
    </source>
</evidence>
<accession>A0A166E987</accession>
<reference evidence="2 3" key="1">
    <citation type="submission" date="2016-04" db="EMBL/GenBank/DDBJ databases">
        <title>Genome sequence of Methanobrevibacter curvatus DSM 11111.</title>
        <authorList>
            <person name="Poehlein A."/>
            <person name="Seedorf H."/>
            <person name="Daniel R."/>
        </authorList>
    </citation>
    <scope>NUCLEOTIDE SEQUENCE [LARGE SCALE GENOMIC DNA]</scope>
    <source>
        <strain evidence="2 3">DSM 11111</strain>
    </source>
</reference>
<dbReference type="STRING" id="49547.MBCUR_00750"/>
<dbReference type="RefSeq" id="WP_067088793.1">
    <property type="nucleotide sequence ID" value="NZ_LWMV01000011.1"/>
</dbReference>
<gene>
    <name evidence="2" type="ORF">MBCUR_00750</name>
</gene>
<evidence type="ECO:0000313" key="2">
    <source>
        <dbReference type="EMBL" id="KZX16411.1"/>
    </source>
</evidence>
<keyword evidence="1" id="KW-1133">Transmembrane helix</keyword>
<comment type="caution">
    <text evidence="2">The sequence shown here is derived from an EMBL/GenBank/DDBJ whole genome shotgun (WGS) entry which is preliminary data.</text>
</comment>
<sequence length="147" mass="16968">MVKKEILIPILSIILIFGVFFVASEVQKQEIMDEKNAIEFSDFKANFAIFPYSNVYDGNVSGVLKSNKTFNFVYGEIVFYDENKMIIGTTPLSISDIYEDETYYIHVPYYGNDNKKPAHIKIIIYNNDGTVEFKSHESILYENSFDV</sequence>
<dbReference type="EMBL" id="LWMV01000011">
    <property type="protein sequence ID" value="KZX16411.1"/>
    <property type="molecule type" value="Genomic_DNA"/>
</dbReference>